<comment type="caution">
    <text evidence="2">The sequence shown here is derived from an EMBL/GenBank/DDBJ whole genome shotgun (WGS) entry which is preliminary data.</text>
</comment>
<feature type="transmembrane region" description="Helical" evidence="1">
    <location>
        <begin position="100"/>
        <end position="123"/>
    </location>
</feature>
<keyword evidence="1" id="KW-1133">Transmembrane helix</keyword>
<feature type="transmembrane region" description="Helical" evidence="1">
    <location>
        <begin position="6"/>
        <end position="24"/>
    </location>
</feature>
<gene>
    <name evidence="2" type="ORF">QOZ92_003162</name>
</gene>
<dbReference type="RefSeq" id="WP_307509935.1">
    <property type="nucleotide sequence ID" value="NZ_BAAACE010000030.1"/>
</dbReference>
<proteinExistence type="predicted"/>
<evidence type="ECO:0000256" key="1">
    <source>
        <dbReference type="SAM" id="Phobius"/>
    </source>
</evidence>
<evidence type="ECO:0008006" key="4">
    <source>
        <dbReference type="Google" id="ProtNLM"/>
    </source>
</evidence>
<reference evidence="2 3" key="1">
    <citation type="submission" date="2023-07" db="EMBL/GenBank/DDBJ databases">
        <title>Genomic Encyclopedia of Type Strains, Phase IV (KMG-IV): sequencing the most valuable type-strain genomes for metagenomic binning, comparative biology and taxonomic classification.</title>
        <authorList>
            <person name="Goeker M."/>
        </authorList>
    </citation>
    <scope>NUCLEOTIDE SEQUENCE [LARGE SCALE GENOMIC DNA]</scope>
    <source>
        <strain evidence="2 3">DSM 15049</strain>
    </source>
</reference>
<evidence type="ECO:0000313" key="3">
    <source>
        <dbReference type="Proteomes" id="UP001232584"/>
    </source>
</evidence>
<feature type="transmembrane region" description="Helical" evidence="1">
    <location>
        <begin position="36"/>
        <end position="56"/>
    </location>
</feature>
<keyword evidence="1" id="KW-0472">Membrane</keyword>
<sequence>MIVWIIIFLGFMIVSLIFLGLWTYRDAKNRGLNAKLWTLIVLLVPNLIGLLIYFLVGRKSTMIKCLNCCNDTPKSSKYCMNCGDLISINKVDNTKSTSKFMVGFVVCFIVSIMAWMGIFITLIKSEGLEVKEGVSIFLLETNSKNDWEISYYKSSDKFTKNIDLKESSPSNLNVNASCEQGNLYLTLEQGDKKEVFDISNTEGAKNIDLRKFNDGKLDLKLIDENCRKVKFKANWE</sequence>
<evidence type="ECO:0000313" key="2">
    <source>
        <dbReference type="EMBL" id="MDQ0558027.1"/>
    </source>
</evidence>
<dbReference type="EMBL" id="JAUSWG010000017">
    <property type="protein sequence ID" value="MDQ0558027.1"/>
    <property type="molecule type" value="Genomic_DNA"/>
</dbReference>
<organism evidence="2 3">
    <name type="scientific">Paraclostridium ghonii</name>
    <dbReference type="NCBI Taxonomy" id="29358"/>
    <lineage>
        <taxon>Bacteria</taxon>
        <taxon>Bacillati</taxon>
        <taxon>Bacillota</taxon>
        <taxon>Clostridia</taxon>
        <taxon>Peptostreptococcales</taxon>
        <taxon>Peptostreptococcaceae</taxon>
        <taxon>Paraclostridium</taxon>
    </lineage>
</organism>
<name>A0ABU0N4E2_9FIRM</name>
<keyword evidence="3" id="KW-1185">Reference proteome</keyword>
<accession>A0ABU0N4E2</accession>
<keyword evidence="1" id="KW-0812">Transmembrane</keyword>
<dbReference type="Proteomes" id="UP001232584">
    <property type="component" value="Unassembled WGS sequence"/>
</dbReference>
<protein>
    <recommendedName>
        <fullName evidence="4">Cardiolipin synthase N-terminal domain-containing protein</fullName>
    </recommendedName>
</protein>